<dbReference type="GO" id="GO:1902936">
    <property type="term" value="F:phosphatidylinositol bisphosphate binding"/>
    <property type="evidence" value="ECO:0007669"/>
    <property type="project" value="TreeGrafter"/>
</dbReference>
<sequence>MPGLTPSGRRVTICRGLDKNLDTNQLNDAFKIALMIGDVRLMEEIEGVAGDVYILDASIVAPSHLGKISPSALKKFFICVQEAYPVKLKEVHVVNSTPLIDALFNIIKPFLKEKMRNRIRFHADFTALHEYVPKELLPVEYGGTSCSLNEVNNAWIKKLEEYKDWFNKQDSLIANESLRPGKPTNYDELFGIDGSFRQLSID</sequence>
<dbReference type="AlphaFoldDB" id="A0A7E5VFG3"/>
<evidence type="ECO:0000259" key="1">
    <source>
        <dbReference type="PROSITE" id="PS50191"/>
    </source>
</evidence>
<dbReference type="InterPro" id="IPR001251">
    <property type="entry name" value="CRAL-TRIO_dom"/>
</dbReference>
<dbReference type="PANTHER" id="PTHR10174">
    <property type="entry name" value="ALPHA-TOCOPHEROL TRANSFER PROTEIN-RELATED"/>
    <property type="match status" value="1"/>
</dbReference>
<dbReference type="RefSeq" id="XP_026727032.1">
    <property type="nucleotide sequence ID" value="XM_026871231.1"/>
</dbReference>
<dbReference type="SUPFAM" id="SSF52087">
    <property type="entry name" value="CRAL/TRIO domain"/>
    <property type="match status" value="1"/>
</dbReference>
<dbReference type="PANTHER" id="PTHR10174:SF230">
    <property type="entry name" value="ALPHA-TOCOPHEROL TRANSFER PROTEIN-LIKE"/>
    <property type="match status" value="1"/>
</dbReference>
<dbReference type="Gene3D" id="1.20.5.1200">
    <property type="entry name" value="Alpha-tocopherol transfer"/>
    <property type="match status" value="1"/>
</dbReference>
<dbReference type="InterPro" id="IPR036865">
    <property type="entry name" value="CRAL-TRIO_dom_sf"/>
</dbReference>
<dbReference type="KEGG" id="tnl:113493304"/>
<dbReference type="Gene3D" id="3.40.525.10">
    <property type="entry name" value="CRAL-TRIO lipid binding domain"/>
    <property type="match status" value="1"/>
</dbReference>
<dbReference type="Pfam" id="PF00650">
    <property type="entry name" value="CRAL_TRIO"/>
    <property type="match status" value="1"/>
</dbReference>
<accession>A0A7E5VFG3</accession>
<evidence type="ECO:0000313" key="3">
    <source>
        <dbReference type="RefSeq" id="XP_026727032.1"/>
    </source>
</evidence>
<organism evidence="2 3">
    <name type="scientific">Trichoplusia ni</name>
    <name type="common">Cabbage looper</name>
    <dbReference type="NCBI Taxonomy" id="7111"/>
    <lineage>
        <taxon>Eukaryota</taxon>
        <taxon>Metazoa</taxon>
        <taxon>Ecdysozoa</taxon>
        <taxon>Arthropoda</taxon>
        <taxon>Hexapoda</taxon>
        <taxon>Insecta</taxon>
        <taxon>Pterygota</taxon>
        <taxon>Neoptera</taxon>
        <taxon>Endopterygota</taxon>
        <taxon>Lepidoptera</taxon>
        <taxon>Glossata</taxon>
        <taxon>Ditrysia</taxon>
        <taxon>Noctuoidea</taxon>
        <taxon>Noctuidae</taxon>
        <taxon>Plusiinae</taxon>
        <taxon>Trichoplusia</taxon>
    </lineage>
</organism>
<gene>
    <name evidence="3" type="primary">LOC113493304</name>
</gene>
<name>A0A7E5VFG3_TRINI</name>
<dbReference type="Proteomes" id="UP000322000">
    <property type="component" value="Chromosome 1"/>
</dbReference>
<dbReference type="PROSITE" id="PS50191">
    <property type="entry name" value="CRAL_TRIO"/>
    <property type="match status" value="1"/>
</dbReference>
<proteinExistence type="predicted"/>
<dbReference type="CDD" id="cd00170">
    <property type="entry name" value="SEC14"/>
    <property type="match status" value="1"/>
</dbReference>
<reference evidence="3" key="1">
    <citation type="submission" date="2025-08" db="UniProtKB">
        <authorList>
            <consortium name="RefSeq"/>
        </authorList>
    </citation>
    <scope>IDENTIFICATION</scope>
</reference>
<keyword evidence="2" id="KW-1185">Reference proteome</keyword>
<dbReference type="InParanoid" id="A0A7E5VFG3"/>
<dbReference type="PRINTS" id="PR00180">
    <property type="entry name" value="CRETINALDHBP"/>
</dbReference>
<protein>
    <submittedName>
        <fullName evidence="3">Alpha-tocopherol transfer protein-like</fullName>
    </submittedName>
</protein>
<dbReference type="OrthoDB" id="6682367at2759"/>
<dbReference type="GO" id="GO:0016020">
    <property type="term" value="C:membrane"/>
    <property type="evidence" value="ECO:0007669"/>
    <property type="project" value="TreeGrafter"/>
</dbReference>
<evidence type="ECO:0000313" key="2">
    <source>
        <dbReference type="Proteomes" id="UP000322000"/>
    </source>
</evidence>
<dbReference type="GeneID" id="113493304"/>
<dbReference type="SMART" id="SM00516">
    <property type="entry name" value="SEC14"/>
    <property type="match status" value="1"/>
</dbReference>
<feature type="domain" description="CRAL-TRIO" evidence="1">
    <location>
        <begin position="1"/>
        <end position="149"/>
    </location>
</feature>